<comment type="caution">
    <text evidence="1">The sequence shown here is derived from an EMBL/GenBank/DDBJ whole genome shotgun (WGS) entry which is preliminary data.</text>
</comment>
<dbReference type="EMBL" id="JAGMUU010000004">
    <property type="protein sequence ID" value="KAH7155290.1"/>
    <property type="molecule type" value="Genomic_DNA"/>
</dbReference>
<reference evidence="1" key="1">
    <citation type="journal article" date="2021" name="Nat. Commun.">
        <title>Genetic determinants of endophytism in the Arabidopsis root mycobiome.</title>
        <authorList>
            <person name="Mesny F."/>
            <person name="Miyauchi S."/>
            <person name="Thiergart T."/>
            <person name="Pickel B."/>
            <person name="Atanasova L."/>
            <person name="Karlsson M."/>
            <person name="Huettel B."/>
            <person name="Barry K.W."/>
            <person name="Haridas S."/>
            <person name="Chen C."/>
            <person name="Bauer D."/>
            <person name="Andreopoulos W."/>
            <person name="Pangilinan J."/>
            <person name="LaButti K."/>
            <person name="Riley R."/>
            <person name="Lipzen A."/>
            <person name="Clum A."/>
            <person name="Drula E."/>
            <person name="Henrissat B."/>
            <person name="Kohler A."/>
            <person name="Grigoriev I.V."/>
            <person name="Martin F.M."/>
            <person name="Hacquard S."/>
        </authorList>
    </citation>
    <scope>NUCLEOTIDE SEQUENCE</scope>
    <source>
        <strain evidence="1">MPI-CAGE-AT-0021</strain>
    </source>
</reference>
<proteinExistence type="predicted"/>
<name>A0A9P9F5R7_9HYPO</name>
<dbReference type="AlphaFoldDB" id="A0A9P9F5R7"/>
<accession>A0A9P9F5R7</accession>
<protein>
    <submittedName>
        <fullName evidence="1">Uncharacterized protein</fullName>
    </submittedName>
</protein>
<keyword evidence="2" id="KW-1185">Reference proteome</keyword>
<organism evidence="1 2">
    <name type="scientific">Dactylonectria estremocensis</name>
    <dbReference type="NCBI Taxonomy" id="1079267"/>
    <lineage>
        <taxon>Eukaryota</taxon>
        <taxon>Fungi</taxon>
        <taxon>Dikarya</taxon>
        <taxon>Ascomycota</taxon>
        <taxon>Pezizomycotina</taxon>
        <taxon>Sordariomycetes</taxon>
        <taxon>Hypocreomycetidae</taxon>
        <taxon>Hypocreales</taxon>
        <taxon>Nectriaceae</taxon>
        <taxon>Dactylonectria</taxon>
    </lineage>
</organism>
<evidence type="ECO:0000313" key="1">
    <source>
        <dbReference type="EMBL" id="KAH7155290.1"/>
    </source>
</evidence>
<sequence length="157" mass="16651">MALVHSSSLLSSTLLQVIEVPGHALSCRRTAFGGACLSLLLTHYPRTGQRAVIVSSCMCARACMCMSLPETPTHVCPSSMSVFVPSCACWGLASCSRCGGFAGSAGFPASGLLIHHPSQCRSVSGLRLESQVPVLAGVVPWRRRWRRERGGAPPIRS</sequence>
<gene>
    <name evidence="1" type="ORF">B0J13DRAFT_222369</name>
</gene>
<evidence type="ECO:0000313" key="2">
    <source>
        <dbReference type="Proteomes" id="UP000717696"/>
    </source>
</evidence>
<dbReference type="Proteomes" id="UP000717696">
    <property type="component" value="Unassembled WGS sequence"/>
</dbReference>